<protein>
    <recommendedName>
        <fullName evidence="3">HTH cro/C1-type domain-containing protein</fullName>
    </recommendedName>
</protein>
<accession>A0ABD7X4Z4</accession>
<keyword evidence="1" id="KW-0614">Plasmid</keyword>
<organism evidence="1 2">
    <name type="scientific">Priestia aryabhattai</name>
    <name type="common">Bacillus aryabhattai</name>
    <dbReference type="NCBI Taxonomy" id="412384"/>
    <lineage>
        <taxon>Bacteria</taxon>
        <taxon>Bacillati</taxon>
        <taxon>Bacillota</taxon>
        <taxon>Bacilli</taxon>
        <taxon>Bacillales</taxon>
        <taxon>Bacillaceae</taxon>
        <taxon>Priestia</taxon>
    </lineage>
</organism>
<proteinExistence type="predicted"/>
<dbReference type="AlphaFoldDB" id="A0ABD7X4Z4"/>
<evidence type="ECO:0000313" key="2">
    <source>
        <dbReference type="Proteomes" id="UP001220217"/>
    </source>
</evidence>
<dbReference type="EMBL" id="CP118721">
    <property type="protein sequence ID" value="WEA47307.1"/>
    <property type="molecule type" value="Genomic_DNA"/>
</dbReference>
<dbReference type="Proteomes" id="UP001220217">
    <property type="component" value="Plasmid pG5MAi6_3"/>
</dbReference>
<geneLocation type="plasmid" evidence="1 2">
    <name>pG5MAi6_3</name>
</geneLocation>
<gene>
    <name evidence="1" type="ORF">PWO00_28440</name>
</gene>
<sequence>MREKLKCSLKEILDFLGLNPNQLFEMTQRKVRQKTIYAMFHDQAKSIKLDNTEKILTVLNDYAEENNIEKRFDTQDLFPYIHKNENKKGL</sequence>
<evidence type="ECO:0000313" key="1">
    <source>
        <dbReference type="EMBL" id="WEA47307.1"/>
    </source>
</evidence>
<name>A0ABD7X4Z4_PRIAR</name>
<dbReference type="RefSeq" id="WP_275037807.1">
    <property type="nucleotide sequence ID" value="NZ_CP118721.1"/>
</dbReference>
<reference evidence="1 2" key="1">
    <citation type="submission" date="2023-02" db="EMBL/GenBank/DDBJ databases">
        <title>Complete genome sequence of Priestia aryabhattai G5MAi6, a methanol-tolerant strain isolated from tap water in Hong Kong.</title>
        <authorList>
            <person name="Leung K.M."/>
            <person name="Lai G.K.K."/>
            <person name="Griffin S.D.J."/>
        </authorList>
    </citation>
    <scope>NUCLEOTIDE SEQUENCE [LARGE SCALE GENOMIC DNA]</scope>
    <source>
        <strain evidence="1 2">G5MAi6</strain>
        <plasmid evidence="1 2">pG5MAi6_3</plasmid>
    </source>
</reference>
<evidence type="ECO:0008006" key="3">
    <source>
        <dbReference type="Google" id="ProtNLM"/>
    </source>
</evidence>